<keyword evidence="2" id="KW-1185">Reference proteome</keyword>
<reference evidence="1" key="1">
    <citation type="submission" date="2021-01" db="EMBL/GenBank/DDBJ databases">
        <authorList>
            <person name="Eckstrom K.M.E."/>
        </authorList>
    </citation>
    <scope>NUCLEOTIDE SEQUENCE</scope>
    <source>
        <strain evidence="1">UVCC 0001</strain>
    </source>
</reference>
<proteinExistence type="predicted"/>
<evidence type="ECO:0000313" key="2">
    <source>
        <dbReference type="Proteomes" id="UP001255856"/>
    </source>
</evidence>
<accession>A0AAD9MGV9</accession>
<sequence>MRLKQRVLATTDPPLRLVPGRIRPLGARLLLNFDLPPTRAVAQARVAALGQDRSSSDARGSVISFVVAGAIAEFRAYEQSQGQTVEPVPIQVAEILEDRPRDDGGGWRTR</sequence>
<protein>
    <submittedName>
        <fullName evidence="1">Uncharacterized protein</fullName>
    </submittedName>
</protein>
<dbReference type="AlphaFoldDB" id="A0AAD9MGV9"/>
<gene>
    <name evidence="1" type="ORF">QBZ16_004439</name>
</gene>
<comment type="caution">
    <text evidence="1">The sequence shown here is derived from an EMBL/GenBank/DDBJ whole genome shotgun (WGS) entry which is preliminary data.</text>
</comment>
<dbReference type="Proteomes" id="UP001255856">
    <property type="component" value="Unassembled WGS sequence"/>
</dbReference>
<evidence type="ECO:0000313" key="1">
    <source>
        <dbReference type="EMBL" id="KAK2077594.1"/>
    </source>
</evidence>
<organism evidence="1 2">
    <name type="scientific">Prototheca wickerhamii</name>
    <dbReference type="NCBI Taxonomy" id="3111"/>
    <lineage>
        <taxon>Eukaryota</taxon>
        <taxon>Viridiplantae</taxon>
        <taxon>Chlorophyta</taxon>
        <taxon>core chlorophytes</taxon>
        <taxon>Trebouxiophyceae</taxon>
        <taxon>Chlorellales</taxon>
        <taxon>Chlorellaceae</taxon>
        <taxon>Prototheca</taxon>
    </lineage>
</organism>
<dbReference type="EMBL" id="JASFZW010000006">
    <property type="protein sequence ID" value="KAK2077594.1"/>
    <property type="molecule type" value="Genomic_DNA"/>
</dbReference>
<name>A0AAD9MGV9_PROWI</name>